<name>A0ACC1PRX2_9PEZI</name>
<gene>
    <name evidence="1" type="ORF">NUW58_g397</name>
</gene>
<organism evidence="1 2">
    <name type="scientific">Xylaria curta</name>
    <dbReference type="NCBI Taxonomy" id="42375"/>
    <lineage>
        <taxon>Eukaryota</taxon>
        <taxon>Fungi</taxon>
        <taxon>Dikarya</taxon>
        <taxon>Ascomycota</taxon>
        <taxon>Pezizomycotina</taxon>
        <taxon>Sordariomycetes</taxon>
        <taxon>Xylariomycetidae</taxon>
        <taxon>Xylariales</taxon>
        <taxon>Xylariaceae</taxon>
        <taxon>Xylaria</taxon>
    </lineage>
</organism>
<comment type="caution">
    <text evidence="1">The sequence shown here is derived from an EMBL/GenBank/DDBJ whole genome shotgun (WGS) entry which is preliminary data.</text>
</comment>
<evidence type="ECO:0000313" key="1">
    <source>
        <dbReference type="EMBL" id="KAJ2998190.1"/>
    </source>
</evidence>
<protein>
    <submittedName>
        <fullName evidence="1">Uncharacterized protein</fullName>
    </submittedName>
</protein>
<dbReference type="EMBL" id="JAPDGR010000033">
    <property type="protein sequence ID" value="KAJ2998190.1"/>
    <property type="molecule type" value="Genomic_DNA"/>
</dbReference>
<keyword evidence="2" id="KW-1185">Reference proteome</keyword>
<dbReference type="Proteomes" id="UP001143856">
    <property type="component" value="Unassembled WGS sequence"/>
</dbReference>
<accession>A0ACC1PRX2</accession>
<reference evidence="1" key="1">
    <citation type="submission" date="2022-10" db="EMBL/GenBank/DDBJ databases">
        <title>Genome Sequence of Xylaria curta.</title>
        <authorList>
            <person name="Buettner E."/>
        </authorList>
    </citation>
    <scope>NUCLEOTIDE SEQUENCE</scope>
    <source>
        <strain evidence="1">Babe10</strain>
    </source>
</reference>
<proteinExistence type="predicted"/>
<evidence type="ECO:0000313" key="2">
    <source>
        <dbReference type="Proteomes" id="UP001143856"/>
    </source>
</evidence>
<sequence length="825" mass="90277">MAGSVANDFLSHETEGINVVRVPSESSPGFENRIADGGQALATQSNVHLETKPHDRNTDEILHPINSIDDNSSDPHNPPLIAASNRTSSETANLNATTGNTETTEINKNQRLSARQSLSLTGYITIIGGTFLLLPFLAFLLFLWGGTGPSPGGAKATTLWRAIMLNGWALQSVTLLSLALRVLAGAQAAVCTSLLAGLLAERQYLPISNIAKLSVLRGMSASPLDLLWIMSPRNMRSASKWLGLEFTLAAILALTSLAVQFSSTILISDFGSAVLIQFPTRTQKNLALSESTLNVTFAGIYQEFGNHHGWPAFGGRGTTDLAKPNIHGLSDTGLQQRAFLPYDQGNRTTLRSFKGPTAVIATRVSCIPPIMDATFNPVYPDSTYPYGSINGTIEFNATFKGANISANSCSYDELHNNTACLPPTFSCTVGNSMISGSRWLTEWMPTLCHLVVPEVENTIPADPNTEFYSIQDVLTARAGIWNRDVDPWDEAAYWPFLVIATNATIQFLKRMNATGTRMLPLQPYQRYGEWSSFTLDETSMINITLCSVGFNMSLAHVELSSVDDPREPSVELNTVDQSLDGEGVQILLGASDIQDPRERGILTLDTIQYLNSTSTAELNPFQPGMGTGSFDSFLLHNSLILWQRVGATVRTWNDEMSVIICNPCWGWGHWLSRDTAAVFTRIINTVGRPALAIDMALYAIMSTWYYDVLPGFNVPGVVEVAFSKSCSVPRHWGGIIAVISVLAVHVTCVLVITIRYLRLIRYSRQGNIWHAISQLVSTPTRKILDMSNNAADKEIEEELRGNDILVNIDCSKSGRIEFMAKKGRE</sequence>